<dbReference type="Proteomes" id="UP000268652">
    <property type="component" value="Unassembled WGS sequence"/>
</dbReference>
<evidence type="ECO:0000313" key="13">
    <source>
        <dbReference type="Proteomes" id="UP000275024"/>
    </source>
</evidence>
<comment type="caution">
    <text evidence="10">The sequence shown here is derived from an EMBL/GenBank/DDBJ whole genome shotgun (WGS) entry which is preliminary data.</text>
</comment>
<dbReference type="OrthoDB" id="9798386at2"/>
<dbReference type="GO" id="GO:0004252">
    <property type="term" value="F:serine-type endopeptidase activity"/>
    <property type="evidence" value="ECO:0007669"/>
    <property type="project" value="UniProtKB-UniRule"/>
</dbReference>
<evidence type="ECO:0000256" key="6">
    <source>
        <dbReference type="SAM" id="MobiDB-lite"/>
    </source>
</evidence>
<evidence type="ECO:0000256" key="1">
    <source>
        <dbReference type="ARBA" id="ARBA00011073"/>
    </source>
</evidence>
<gene>
    <name evidence="11" type="ORF">D7318_21130</name>
    <name evidence="10" type="ORF">D7319_21665</name>
</gene>
<feature type="active site" description="Charge relay system" evidence="5">
    <location>
        <position position="266"/>
    </location>
</feature>
<keyword evidence="7" id="KW-0472">Membrane</keyword>
<dbReference type="PANTHER" id="PTHR43806:SF11">
    <property type="entry name" value="CEREVISIN-RELATED"/>
    <property type="match status" value="1"/>
</dbReference>
<keyword evidence="3 5" id="KW-0378">Hydrolase</keyword>
<feature type="compositionally biased region" description="Basic and acidic residues" evidence="6">
    <location>
        <begin position="367"/>
        <end position="376"/>
    </location>
</feature>
<dbReference type="PRINTS" id="PR00723">
    <property type="entry name" value="SUBTILISIN"/>
</dbReference>
<comment type="similarity">
    <text evidence="1 5">Belongs to the peptidase S8 family.</text>
</comment>
<evidence type="ECO:0000256" key="7">
    <source>
        <dbReference type="SAM" id="Phobius"/>
    </source>
</evidence>
<evidence type="ECO:0000313" key="10">
    <source>
        <dbReference type="EMBL" id="RKN06721.1"/>
    </source>
</evidence>
<feature type="active site" description="Charge relay system" evidence="5">
    <location>
        <position position="67"/>
    </location>
</feature>
<dbReference type="Pfam" id="PF00082">
    <property type="entry name" value="Peptidase_S8"/>
    <property type="match status" value="1"/>
</dbReference>
<evidence type="ECO:0000256" key="5">
    <source>
        <dbReference type="PROSITE-ProRule" id="PRU01240"/>
    </source>
</evidence>
<feature type="domain" description="Peptidase S8/S53" evidence="9">
    <location>
        <begin position="58"/>
        <end position="312"/>
    </location>
</feature>
<evidence type="ECO:0000256" key="4">
    <source>
        <dbReference type="ARBA" id="ARBA00022825"/>
    </source>
</evidence>
<dbReference type="PROSITE" id="PS51892">
    <property type="entry name" value="SUBTILASE"/>
    <property type="match status" value="1"/>
</dbReference>
<evidence type="ECO:0000256" key="2">
    <source>
        <dbReference type="ARBA" id="ARBA00022670"/>
    </source>
</evidence>
<sequence>MTPPTLPARRRAKTLSLLLAGALYSGAVLAPHAAAESPQDPWYMDTWRVQEMWEQATGEGVTVAVVDTGVDASLPHLEGQVLEGIDLNIDPDGAHVDTQGHGTIMAGAIAGTGEGGGIQGIAPGAKILPIRVDKGLEFDFGQEDRWAQAIEYAVESGAKVINFSVGAEGVSGSPDGLEAAIAEAARNDVLIFAATGNSGESRNIISRSADFPGVVGVGAVDRNGDHAAFSVHGSRVALSGPGIDVPGYCPDGSWEEACLIERGGTSAATALASASAALIWSAHPDWTKNQVLRALAQTAEGDGQRDDYVGFGMIRPDRVILEEGVDPGEPDVNPMFDAYERALDPPVSPEPVPEEEPEEPAEEDAVPEEREQERSDAAASGAGGNGGSSNTPALIGVVGGVIILGGVAAVVIVSRRRTA</sequence>
<keyword evidence="12" id="KW-1185">Reference proteome</keyword>
<dbReference type="InterPro" id="IPR006311">
    <property type="entry name" value="TAT_signal"/>
</dbReference>
<keyword evidence="7" id="KW-0812">Transmembrane</keyword>
<feature type="chain" id="PRO_5038466618" evidence="8">
    <location>
        <begin position="31"/>
        <end position="419"/>
    </location>
</feature>
<dbReference type="InterPro" id="IPR015500">
    <property type="entry name" value="Peptidase_S8_subtilisin-rel"/>
</dbReference>
<organism evidence="10 13">
    <name type="scientific">Streptomyces radicis</name>
    <dbReference type="NCBI Taxonomy" id="1750517"/>
    <lineage>
        <taxon>Bacteria</taxon>
        <taxon>Bacillati</taxon>
        <taxon>Actinomycetota</taxon>
        <taxon>Actinomycetes</taxon>
        <taxon>Kitasatosporales</taxon>
        <taxon>Streptomycetaceae</taxon>
        <taxon>Streptomyces</taxon>
    </lineage>
</organism>
<dbReference type="GO" id="GO:0006508">
    <property type="term" value="P:proteolysis"/>
    <property type="evidence" value="ECO:0007669"/>
    <property type="project" value="UniProtKB-KW"/>
</dbReference>
<protein>
    <submittedName>
        <fullName evidence="10">Serine protease</fullName>
    </submittedName>
</protein>
<dbReference type="AlphaFoldDB" id="A0A3A9W0D3"/>
<feature type="active site" description="Charge relay system" evidence="5">
    <location>
        <position position="101"/>
    </location>
</feature>
<evidence type="ECO:0000313" key="11">
    <source>
        <dbReference type="EMBL" id="RKN19347.1"/>
    </source>
</evidence>
<dbReference type="PROSITE" id="PS51318">
    <property type="entry name" value="TAT"/>
    <property type="match status" value="1"/>
</dbReference>
<dbReference type="Proteomes" id="UP000275024">
    <property type="component" value="Unassembled WGS sequence"/>
</dbReference>
<dbReference type="Gene3D" id="3.40.50.200">
    <property type="entry name" value="Peptidase S8/S53 domain"/>
    <property type="match status" value="1"/>
</dbReference>
<evidence type="ECO:0000256" key="8">
    <source>
        <dbReference type="SAM" id="SignalP"/>
    </source>
</evidence>
<dbReference type="InterPro" id="IPR050131">
    <property type="entry name" value="Peptidase_S8_subtilisin-like"/>
</dbReference>
<name>A0A3A9W0D3_9ACTN</name>
<feature type="region of interest" description="Disordered" evidence="6">
    <location>
        <begin position="341"/>
        <end position="391"/>
    </location>
</feature>
<dbReference type="EMBL" id="RBDX01000019">
    <property type="protein sequence ID" value="RKN06721.1"/>
    <property type="molecule type" value="Genomic_DNA"/>
</dbReference>
<evidence type="ECO:0000259" key="9">
    <source>
        <dbReference type="Pfam" id="PF00082"/>
    </source>
</evidence>
<proteinExistence type="inferred from homology"/>
<dbReference type="InterPro" id="IPR000209">
    <property type="entry name" value="Peptidase_S8/S53_dom"/>
</dbReference>
<reference evidence="12 13" key="1">
    <citation type="submission" date="2018-09" db="EMBL/GenBank/DDBJ databases">
        <title>Streptomyces sp. nov. DS1-2, an endophytic actinomycete isolated from roots of Dendrobium scabrilingue.</title>
        <authorList>
            <person name="Kuncharoen N."/>
            <person name="Kudo T."/>
            <person name="Ohkuma M."/>
            <person name="Yuki M."/>
            <person name="Tanasupawat S."/>
        </authorList>
    </citation>
    <scope>NUCLEOTIDE SEQUENCE [LARGE SCALE GENOMIC DNA]</scope>
    <source>
        <strain evidence="10 13">AZ1-7</strain>
        <strain evidence="11 12">DS1-2</strain>
    </source>
</reference>
<keyword evidence="7" id="KW-1133">Transmembrane helix</keyword>
<dbReference type="PANTHER" id="PTHR43806">
    <property type="entry name" value="PEPTIDASE S8"/>
    <property type="match status" value="1"/>
</dbReference>
<keyword evidence="4 5" id="KW-0720">Serine protease</keyword>
<dbReference type="InterPro" id="IPR036852">
    <property type="entry name" value="Peptidase_S8/S53_dom_sf"/>
</dbReference>
<evidence type="ECO:0000313" key="12">
    <source>
        <dbReference type="Proteomes" id="UP000268652"/>
    </source>
</evidence>
<dbReference type="EMBL" id="RBDY01000017">
    <property type="protein sequence ID" value="RKN19347.1"/>
    <property type="molecule type" value="Genomic_DNA"/>
</dbReference>
<feature type="compositionally biased region" description="Acidic residues" evidence="6">
    <location>
        <begin position="352"/>
        <end position="366"/>
    </location>
</feature>
<feature type="signal peptide" evidence="8">
    <location>
        <begin position="1"/>
        <end position="30"/>
    </location>
</feature>
<dbReference type="SUPFAM" id="SSF52743">
    <property type="entry name" value="Subtilisin-like"/>
    <property type="match status" value="1"/>
</dbReference>
<feature type="transmembrane region" description="Helical" evidence="7">
    <location>
        <begin position="393"/>
        <end position="413"/>
    </location>
</feature>
<keyword evidence="2 5" id="KW-0645">Protease</keyword>
<evidence type="ECO:0000256" key="3">
    <source>
        <dbReference type="ARBA" id="ARBA00022801"/>
    </source>
</evidence>
<accession>A0A3A9W0D3</accession>
<keyword evidence="8" id="KW-0732">Signal</keyword>